<sequence>MSRTKQDQQPQTPASPVRPEAELESRLAAALSAAFPNIPREQLVEQRRFTVRLGHETHEFDSAAQWKKSGRADVIIFHGERPLAVVELKREDLELTHADYEQAQSYANQLTPRPPLVLVTNGRDTRIYDADTGQLWSDEQDAAKAVARLLANAAKLAAADMRWATEALMGRETGVWVPIVRSATARLLAEMTDPPGQSDRAFAEPLLFPRLSTLAAIKSAQAGTTYTIVEGAAQSGKSSCLRELALRTQDSEDLAVLMLRGSGAGLFQSMANLFAIELEWNLTANDARQWLRRMSTGLAGPALLLAIDDIEPGTPMAADLEELASLRPGNKLNVILTTDRAERLVKGSNGRTQTAVGARAQIIEIGPLGLEEFRKAQQTLANNKVHFQQGAEYAEDYRAPWVLRTIYDAAARNSRHQDPNSVLLLPPALGLELVDAARQNYANQADLLRGYRVLARCTLDDEGARSAELALAAANGFVVRQDALSDEARLAVAELKSTGAVRTYRHAGGEDIVVPTIPAAFISELADAAGDELARRAAVDPQEAGTWLGHRLAAIYLGDVIGAQAIRSMAERVGGFSSGIIDGLLAIEPTEEPIGNALVAMAAPDGRLIHLKIEGEKAWLSNRHGDVTGEGVDLGAERPQTYGNTSAWMILGQLARLPTAKVGDDNQRMDAWILLNIGQCPFPLLRANEV</sequence>
<dbReference type="RefSeq" id="WP_111983302.1">
    <property type="nucleotide sequence ID" value="NZ_NFZS01000003.1"/>
</dbReference>
<keyword evidence="4" id="KW-1185">Reference proteome</keyword>
<dbReference type="GO" id="GO:0004519">
    <property type="term" value="F:endonuclease activity"/>
    <property type="evidence" value="ECO:0007669"/>
    <property type="project" value="UniProtKB-KW"/>
</dbReference>
<proteinExistence type="predicted"/>
<dbReference type="Gene3D" id="3.90.1570.30">
    <property type="match status" value="1"/>
</dbReference>
<protein>
    <submittedName>
        <fullName evidence="3">Type I restriction endonuclease</fullName>
    </submittedName>
</protein>
<feature type="region of interest" description="Disordered" evidence="1">
    <location>
        <begin position="1"/>
        <end position="20"/>
    </location>
</feature>
<reference evidence="3 4" key="1">
    <citation type="journal article" date="2018" name="Genet. Mol. Biol.">
        <title>The genome sequence of Dyella jiangningensis FCAV SCS01 from a lignocellulose-decomposing microbial consortium metagenome reveals potential for biotechnological applications.</title>
        <authorList>
            <person name="Desiderato J.G."/>
            <person name="Alvarenga D.O."/>
            <person name="Constancio M.T.L."/>
            <person name="Alves L.M.C."/>
            <person name="Varani A.M."/>
        </authorList>
    </citation>
    <scope>NUCLEOTIDE SEQUENCE [LARGE SCALE GENOMIC DNA]</scope>
    <source>
        <strain evidence="3 4">FCAV SCS01</strain>
    </source>
</reference>
<dbReference type="SUPFAM" id="SSF52540">
    <property type="entry name" value="P-loop containing nucleoside triphosphate hydrolases"/>
    <property type="match status" value="1"/>
</dbReference>
<evidence type="ECO:0000313" key="3">
    <source>
        <dbReference type="EMBL" id="RAO76008.1"/>
    </source>
</evidence>
<feature type="domain" description="Type I restriction enzyme R protein N-terminal" evidence="2">
    <location>
        <begin position="67"/>
        <end position="133"/>
    </location>
</feature>
<evidence type="ECO:0000313" key="4">
    <source>
        <dbReference type="Proteomes" id="UP000248926"/>
    </source>
</evidence>
<gene>
    <name evidence="3" type="ORF">CA260_11775</name>
</gene>
<dbReference type="Pfam" id="PF13588">
    <property type="entry name" value="HSDR_N_2"/>
    <property type="match status" value="1"/>
</dbReference>
<comment type="caution">
    <text evidence="3">The sequence shown here is derived from an EMBL/GenBank/DDBJ whole genome shotgun (WGS) entry which is preliminary data.</text>
</comment>
<dbReference type="AlphaFoldDB" id="A0A328P1F4"/>
<dbReference type="OrthoDB" id="7051802at2"/>
<keyword evidence="3" id="KW-0540">Nuclease</keyword>
<keyword evidence="3" id="KW-0255">Endonuclease</keyword>
<evidence type="ECO:0000256" key="1">
    <source>
        <dbReference type="SAM" id="MobiDB-lite"/>
    </source>
</evidence>
<organism evidence="3 4">
    <name type="scientific">Dyella jiangningensis</name>
    <dbReference type="NCBI Taxonomy" id="1379159"/>
    <lineage>
        <taxon>Bacteria</taxon>
        <taxon>Pseudomonadati</taxon>
        <taxon>Pseudomonadota</taxon>
        <taxon>Gammaproteobacteria</taxon>
        <taxon>Lysobacterales</taxon>
        <taxon>Rhodanobacteraceae</taxon>
        <taxon>Dyella</taxon>
    </lineage>
</organism>
<dbReference type="Proteomes" id="UP000248926">
    <property type="component" value="Unassembled WGS sequence"/>
</dbReference>
<accession>A0A328P1F4</accession>
<keyword evidence="3" id="KW-0378">Hydrolase</keyword>
<dbReference type="EMBL" id="NFZS01000003">
    <property type="protein sequence ID" value="RAO76008.1"/>
    <property type="molecule type" value="Genomic_DNA"/>
</dbReference>
<name>A0A328P1F4_9GAMM</name>
<evidence type="ECO:0000259" key="2">
    <source>
        <dbReference type="Pfam" id="PF13588"/>
    </source>
</evidence>
<dbReference type="InterPro" id="IPR029464">
    <property type="entry name" value="HSDR_N"/>
</dbReference>
<dbReference type="InterPro" id="IPR027417">
    <property type="entry name" value="P-loop_NTPase"/>
</dbReference>